<dbReference type="InterPro" id="IPR025110">
    <property type="entry name" value="AMP-bd_C"/>
</dbReference>
<reference evidence="9 10" key="1">
    <citation type="submission" date="2021-04" db="EMBL/GenBank/DDBJ databases">
        <authorList>
            <person name="Bliznina A."/>
        </authorList>
    </citation>
    <scope>NUCLEOTIDE SEQUENCE [LARGE SCALE GENOMIC DNA]</scope>
</reference>
<evidence type="ECO:0000256" key="2">
    <source>
        <dbReference type="ARBA" id="ARBA00022598"/>
    </source>
</evidence>
<organism evidence="9 10">
    <name type="scientific">Oikopleura dioica</name>
    <name type="common">Tunicate</name>
    <dbReference type="NCBI Taxonomy" id="34765"/>
    <lineage>
        <taxon>Eukaryota</taxon>
        <taxon>Metazoa</taxon>
        <taxon>Chordata</taxon>
        <taxon>Tunicata</taxon>
        <taxon>Appendicularia</taxon>
        <taxon>Copelata</taxon>
        <taxon>Oikopleuridae</taxon>
        <taxon>Oikopleura</taxon>
    </lineage>
</organism>
<evidence type="ECO:0000259" key="7">
    <source>
        <dbReference type="Pfam" id="PF00501"/>
    </source>
</evidence>
<dbReference type="Gene3D" id="3.30.300.30">
    <property type="match status" value="1"/>
</dbReference>
<evidence type="ECO:0000256" key="5">
    <source>
        <dbReference type="ARBA" id="ARBA00047319"/>
    </source>
</evidence>
<dbReference type="Pfam" id="PF00501">
    <property type="entry name" value="AMP-binding"/>
    <property type="match status" value="1"/>
</dbReference>
<feature type="domain" description="AMP-dependent synthetase/ligase" evidence="7">
    <location>
        <begin position="51"/>
        <end position="412"/>
    </location>
</feature>
<comment type="catalytic activity">
    <reaction evidence="6">
        <text>a medium-chain fatty acid + ATP + CoA = a medium-chain fatty acyl-CoA + AMP + diphosphate</text>
        <dbReference type="Rhea" id="RHEA:48340"/>
        <dbReference type="ChEBI" id="CHEBI:30616"/>
        <dbReference type="ChEBI" id="CHEBI:33019"/>
        <dbReference type="ChEBI" id="CHEBI:57287"/>
        <dbReference type="ChEBI" id="CHEBI:59558"/>
        <dbReference type="ChEBI" id="CHEBI:90546"/>
        <dbReference type="ChEBI" id="CHEBI:456215"/>
        <dbReference type="EC" id="6.2.1.2"/>
    </reaction>
</comment>
<feature type="domain" description="AMP-binding enzyme C-terminal" evidence="8">
    <location>
        <begin position="448"/>
        <end position="523"/>
    </location>
</feature>
<sequence length="531" mass="58709">MRSRISKCFTRATSSYIKGNPYQTVEWTINDLLVRACEENDHKLMAAFQMFQTEFTFGEMSEKADQFGSALLAMGLQPGDAVAVWTTGPNQPEWLVMKWACARAGMKMVNINPMYTARELEYALNKVDARMLVCPRGIGPLDYEQVLKDMIPDLESKNKFNLNASNVPLLDKIVFYFNNDGPVPFAIEWDDFGESSDSSTLRKLKEVKVDPYSTANIQFTSGTTVNNCISGCEYGRDNITSESSFLNVLPLYHVFSFVAGSLVGTHMKIPSYYPAPGFSSAASILTAEDRKPSHLLGTPTMFVDMINDPLLKEHDISSLQFAIVGGAPVTPSLVRRAESELGIQMAVGYGMTENSCGTFLTPPDATEDIVCNTVGKPYPGVEAKIIDENENTLSRNEVGELVTKGYMVFQGYVKDEAKTEESDDGTLKIMGRSKDMIIRGGENIQPTEIENFLTTHPKVKDAYVIGVPSARLGEEVCAYIQLIDGETITDEEIKTFALTGLAKYKVPKYIKAANEFPMTVTGKTFPNSKMN</sequence>
<evidence type="ECO:0000256" key="4">
    <source>
        <dbReference type="ARBA" id="ARBA00039638"/>
    </source>
</evidence>
<name>A0ABN7T5F6_OIKDI</name>
<dbReference type="PANTHER" id="PTHR43201:SF5">
    <property type="entry name" value="MEDIUM-CHAIN ACYL-COA LIGASE ACSF2, MITOCHONDRIAL"/>
    <property type="match status" value="1"/>
</dbReference>
<keyword evidence="10" id="KW-1185">Reference proteome</keyword>
<proteinExistence type="inferred from homology"/>
<dbReference type="Pfam" id="PF13193">
    <property type="entry name" value="AMP-binding_C"/>
    <property type="match status" value="1"/>
</dbReference>
<comment type="catalytic activity">
    <reaction evidence="5">
        <text>octanoate + ATP + CoA = octanoyl-CoA + AMP + diphosphate</text>
        <dbReference type="Rhea" id="RHEA:33631"/>
        <dbReference type="ChEBI" id="CHEBI:25646"/>
        <dbReference type="ChEBI" id="CHEBI:30616"/>
        <dbReference type="ChEBI" id="CHEBI:33019"/>
        <dbReference type="ChEBI" id="CHEBI:57287"/>
        <dbReference type="ChEBI" id="CHEBI:57386"/>
        <dbReference type="ChEBI" id="CHEBI:456215"/>
    </reaction>
</comment>
<keyword evidence="2" id="KW-0436">Ligase</keyword>
<gene>
    <name evidence="9" type="ORF">OKIOD_LOCUS15973</name>
</gene>
<comment type="similarity">
    <text evidence="1">Belongs to the ATP-dependent AMP-binding enzyme family.</text>
</comment>
<dbReference type="EMBL" id="OU015567">
    <property type="protein sequence ID" value="CAG5113061.1"/>
    <property type="molecule type" value="Genomic_DNA"/>
</dbReference>
<evidence type="ECO:0000256" key="3">
    <source>
        <dbReference type="ARBA" id="ARBA00037247"/>
    </source>
</evidence>
<protein>
    <recommendedName>
        <fullName evidence="4">Medium-chain acyl-CoA ligase ACSF2, mitochondrial</fullName>
    </recommendedName>
</protein>
<comment type="function">
    <text evidence="3">Acyl-CoA synthases catalyze the initial reaction in fatty acid metabolism, by forming a thioester with CoA. Has some preference toward medium-chain substrates. Plays a role in adipocyte differentiation.</text>
</comment>
<dbReference type="InterPro" id="IPR000873">
    <property type="entry name" value="AMP-dep_synth/lig_dom"/>
</dbReference>
<dbReference type="InterPro" id="IPR045851">
    <property type="entry name" value="AMP-bd_C_sf"/>
</dbReference>
<evidence type="ECO:0000259" key="8">
    <source>
        <dbReference type="Pfam" id="PF13193"/>
    </source>
</evidence>
<evidence type="ECO:0000313" key="10">
    <source>
        <dbReference type="Proteomes" id="UP001158576"/>
    </source>
</evidence>
<evidence type="ECO:0000313" key="9">
    <source>
        <dbReference type="EMBL" id="CAG5113061.1"/>
    </source>
</evidence>
<dbReference type="InterPro" id="IPR042099">
    <property type="entry name" value="ANL_N_sf"/>
</dbReference>
<dbReference type="Proteomes" id="UP001158576">
    <property type="component" value="Chromosome 2"/>
</dbReference>
<dbReference type="PANTHER" id="PTHR43201">
    <property type="entry name" value="ACYL-COA SYNTHETASE"/>
    <property type="match status" value="1"/>
</dbReference>
<evidence type="ECO:0000256" key="6">
    <source>
        <dbReference type="ARBA" id="ARBA00048277"/>
    </source>
</evidence>
<evidence type="ECO:0000256" key="1">
    <source>
        <dbReference type="ARBA" id="ARBA00006432"/>
    </source>
</evidence>
<dbReference type="Gene3D" id="3.40.50.12780">
    <property type="entry name" value="N-terminal domain of ligase-like"/>
    <property type="match status" value="1"/>
</dbReference>
<accession>A0ABN7T5F6</accession>
<dbReference type="SUPFAM" id="SSF56801">
    <property type="entry name" value="Acetyl-CoA synthetase-like"/>
    <property type="match status" value="1"/>
</dbReference>